<comment type="subcellular location">
    <subcellularLocation>
        <location evidence="1">Membrane</location>
        <topology evidence="1">Multi-pass membrane protein</topology>
    </subcellularLocation>
</comment>
<evidence type="ECO:0000256" key="3">
    <source>
        <dbReference type="ARBA" id="ARBA00022989"/>
    </source>
</evidence>
<keyword evidence="2" id="KW-0812">Transmembrane</keyword>
<dbReference type="GO" id="GO:0016020">
    <property type="term" value="C:membrane"/>
    <property type="evidence" value="ECO:0007669"/>
    <property type="project" value="UniProtKB-SubCell"/>
</dbReference>
<evidence type="ECO:0000313" key="5">
    <source>
        <dbReference type="EMBL" id="EMI22655.1"/>
    </source>
</evidence>
<feature type="non-terminal residue" evidence="5">
    <location>
        <position position="90"/>
    </location>
</feature>
<dbReference type="AlphaFoldDB" id="M5RTM9"/>
<evidence type="ECO:0000313" key="6">
    <source>
        <dbReference type="Proteomes" id="UP000011991"/>
    </source>
</evidence>
<name>M5RTM9_9BACT</name>
<evidence type="ECO:0000256" key="4">
    <source>
        <dbReference type="ARBA" id="ARBA00023136"/>
    </source>
</evidence>
<accession>M5RTM9</accession>
<proteinExistence type="predicted"/>
<reference evidence="5 6" key="1">
    <citation type="journal article" date="2013" name="Mar. Genomics">
        <title>Expression of sulfatases in Rhodopirellula baltica and the diversity of sulfatases in the genus Rhodopirellula.</title>
        <authorList>
            <person name="Wegner C.E."/>
            <person name="Richter-Heitmann T."/>
            <person name="Klindworth A."/>
            <person name="Klockow C."/>
            <person name="Richter M."/>
            <person name="Achstetter T."/>
            <person name="Glockner F.O."/>
            <person name="Harder J."/>
        </authorList>
    </citation>
    <scope>NUCLEOTIDE SEQUENCE [LARGE SCALE GENOMIC DNA]</scope>
    <source>
        <strain evidence="5 6">SM1</strain>
    </source>
</reference>
<gene>
    <name evidence="5" type="ORF">RMSM_00437</name>
</gene>
<sequence length="90" mass="9983">MINYLIIGLCTAAFIAQLVSEERGGRIAERFGMVPARLSNADADPVINERVRIQTPLGIEVRTITRELAPSPIPAWMTLITCMFLHGGWM</sequence>
<dbReference type="Gene3D" id="1.20.1540.10">
    <property type="entry name" value="Rhomboid-like"/>
    <property type="match status" value="1"/>
</dbReference>
<dbReference type="InterPro" id="IPR035952">
    <property type="entry name" value="Rhomboid-like_sf"/>
</dbReference>
<keyword evidence="6" id="KW-1185">Reference proteome</keyword>
<keyword evidence="3" id="KW-1133">Transmembrane helix</keyword>
<dbReference type="EMBL" id="ANOG01000063">
    <property type="protein sequence ID" value="EMI22655.1"/>
    <property type="molecule type" value="Genomic_DNA"/>
</dbReference>
<comment type="caution">
    <text evidence="5">The sequence shown here is derived from an EMBL/GenBank/DDBJ whole genome shotgun (WGS) entry which is preliminary data.</text>
</comment>
<evidence type="ECO:0000256" key="1">
    <source>
        <dbReference type="ARBA" id="ARBA00004141"/>
    </source>
</evidence>
<dbReference type="Proteomes" id="UP000011991">
    <property type="component" value="Unassembled WGS sequence"/>
</dbReference>
<organism evidence="5 6">
    <name type="scientific">Rhodopirellula maiorica SM1</name>
    <dbReference type="NCBI Taxonomy" id="1265738"/>
    <lineage>
        <taxon>Bacteria</taxon>
        <taxon>Pseudomonadati</taxon>
        <taxon>Planctomycetota</taxon>
        <taxon>Planctomycetia</taxon>
        <taxon>Pirellulales</taxon>
        <taxon>Pirellulaceae</taxon>
        <taxon>Novipirellula</taxon>
    </lineage>
</organism>
<evidence type="ECO:0000256" key="2">
    <source>
        <dbReference type="ARBA" id="ARBA00022692"/>
    </source>
</evidence>
<keyword evidence="4" id="KW-0472">Membrane</keyword>
<protein>
    <submittedName>
        <fullName evidence="5">Rhomboid family protein</fullName>
    </submittedName>
</protein>